<keyword evidence="12" id="KW-1185">Reference proteome</keyword>
<dbReference type="InParanoid" id="A0A0D2JHA9"/>
<feature type="domain" description="Aminotransferase class I/classII large" evidence="10">
    <location>
        <begin position="37"/>
        <end position="361"/>
    </location>
</feature>
<dbReference type="GO" id="GO:0000105">
    <property type="term" value="P:L-histidine biosynthetic process"/>
    <property type="evidence" value="ECO:0007669"/>
    <property type="project" value="UniProtKB-UniRule"/>
</dbReference>
<dbReference type="GO" id="GO:0004400">
    <property type="term" value="F:histidinol-phosphate transaminase activity"/>
    <property type="evidence" value="ECO:0007669"/>
    <property type="project" value="UniProtKB-UniRule"/>
</dbReference>
<dbReference type="SUPFAM" id="SSF53383">
    <property type="entry name" value="PLP-dependent transferases"/>
    <property type="match status" value="1"/>
</dbReference>
<dbReference type="InterPro" id="IPR015421">
    <property type="entry name" value="PyrdxlP-dep_Trfase_major"/>
</dbReference>
<evidence type="ECO:0000256" key="8">
    <source>
        <dbReference type="ARBA" id="ARBA00047481"/>
    </source>
</evidence>
<dbReference type="CDD" id="cd00609">
    <property type="entry name" value="AAT_like"/>
    <property type="match status" value="1"/>
</dbReference>
<comment type="similarity">
    <text evidence="3 9">Belongs to the class-II pyridoxal-phosphate-dependent aminotransferase family. Histidinol-phosphate aminotransferase subfamily.</text>
</comment>
<feature type="modified residue" description="N6-(pyridoxal phosphate)lysine" evidence="9">
    <location>
        <position position="229"/>
    </location>
</feature>
<organism evidence="11 12">
    <name type="scientific">Dethiosulfatarculus sandiegensis</name>
    <dbReference type="NCBI Taxonomy" id="1429043"/>
    <lineage>
        <taxon>Bacteria</taxon>
        <taxon>Pseudomonadati</taxon>
        <taxon>Thermodesulfobacteriota</taxon>
        <taxon>Desulfarculia</taxon>
        <taxon>Desulfarculales</taxon>
        <taxon>Desulfarculaceae</taxon>
        <taxon>Dethiosulfatarculus</taxon>
    </lineage>
</organism>
<evidence type="ECO:0000256" key="7">
    <source>
        <dbReference type="ARBA" id="ARBA00022898"/>
    </source>
</evidence>
<evidence type="ECO:0000256" key="6">
    <source>
        <dbReference type="ARBA" id="ARBA00022679"/>
    </source>
</evidence>
<dbReference type="AlphaFoldDB" id="A0A0D2JHA9"/>
<dbReference type="Pfam" id="PF00155">
    <property type="entry name" value="Aminotran_1_2"/>
    <property type="match status" value="1"/>
</dbReference>
<sequence>MTIKTPALPPEIQNLEPYKPGKPIEELERELGIRGAVKLASNENPLGPSPKAVLAMQEVLKDVHRYPDGAGFELRDALARRFGVKFEETCLGNGSDEIIEFLCRAYVRPGQKALAAAPSFLMYSKLVQVAGGVFAEVPLNRDFTIDAQGMLDAVTSDTRLIFMNNPNNPAGTALTGEAMRDFLDQVPSGVLVVLDEAYIDFASAKDCANGCDFLNHPKTPVVVMRTFSKSAGLAGMRIGYALGPEEVIRAFDRVRQPFNTSLPAQAAAVAALEDKEFLQKTRNLVHQGLSDLYRCFDELGLFYVPSQTNFVLVKIGPKAVQVAGELLKRGVIIRSMASYDMPEFLRISVGLPEENQRFIEELKSIATGGPGL</sequence>
<evidence type="ECO:0000259" key="10">
    <source>
        <dbReference type="Pfam" id="PF00155"/>
    </source>
</evidence>
<keyword evidence="9" id="KW-0368">Histidine biosynthesis</keyword>
<dbReference type="PATRIC" id="fig|1429043.3.peg.1081"/>
<comment type="catalytic activity">
    <reaction evidence="8 9">
        <text>L-histidinol phosphate + 2-oxoglutarate = 3-(imidazol-4-yl)-2-oxopropyl phosphate + L-glutamate</text>
        <dbReference type="Rhea" id="RHEA:23744"/>
        <dbReference type="ChEBI" id="CHEBI:16810"/>
        <dbReference type="ChEBI" id="CHEBI:29985"/>
        <dbReference type="ChEBI" id="CHEBI:57766"/>
        <dbReference type="ChEBI" id="CHEBI:57980"/>
        <dbReference type="EC" id="2.6.1.9"/>
    </reaction>
</comment>
<evidence type="ECO:0000256" key="9">
    <source>
        <dbReference type="HAMAP-Rule" id="MF_01023"/>
    </source>
</evidence>
<dbReference type="InterPro" id="IPR015424">
    <property type="entry name" value="PyrdxlP-dep_Trfase"/>
</dbReference>
<evidence type="ECO:0000256" key="4">
    <source>
        <dbReference type="ARBA" id="ARBA00011738"/>
    </source>
</evidence>
<dbReference type="Proteomes" id="UP000032233">
    <property type="component" value="Unassembled WGS sequence"/>
</dbReference>
<dbReference type="InterPro" id="IPR015422">
    <property type="entry name" value="PyrdxlP-dep_Trfase_small"/>
</dbReference>
<accession>A0A0D2JHA9</accession>
<evidence type="ECO:0000256" key="3">
    <source>
        <dbReference type="ARBA" id="ARBA00007970"/>
    </source>
</evidence>
<dbReference type="HAMAP" id="MF_01023">
    <property type="entry name" value="HisC_aminotrans_2"/>
    <property type="match status" value="1"/>
</dbReference>
<dbReference type="STRING" id="1429043.X474_05080"/>
<comment type="subunit">
    <text evidence="4 9">Homodimer.</text>
</comment>
<evidence type="ECO:0000256" key="2">
    <source>
        <dbReference type="ARBA" id="ARBA00005011"/>
    </source>
</evidence>
<reference evidence="11 12" key="1">
    <citation type="submission" date="2013-11" db="EMBL/GenBank/DDBJ databases">
        <title>Metagenomic analysis of a methanogenic consortium involved in long chain n-alkane degradation.</title>
        <authorList>
            <person name="Davidova I.A."/>
            <person name="Callaghan A.V."/>
            <person name="Wawrik B."/>
            <person name="Pruitt S."/>
            <person name="Marks C."/>
            <person name="Duncan K.E."/>
            <person name="Suflita J.M."/>
        </authorList>
    </citation>
    <scope>NUCLEOTIDE SEQUENCE [LARGE SCALE GENOMIC DNA]</scope>
    <source>
        <strain evidence="11 12">SPR</strain>
    </source>
</reference>
<dbReference type="Gene3D" id="3.90.1150.10">
    <property type="entry name" value="Aspartate Aminotransferase, domain 1"/>
    <property type="match status" value="1"/>
</dbReference>
<dbReference type="FunCoup" id="A0A0D2JHA9">
    <property type="interactions" value="469"/>
</dbReference>
<dbReference type="EMBL" id="AZAC01000004">
    <property type="protein sequence ID" value="KIX15126.1"/>
    <property type="molecule type" value="Genomic_DNA"/>
</dbReference>
<evidence type="ECO:0000313" key="12">
    <source>
        <dbReference type="Proteomes" id="UP000032233"/>
    </source>
</evidence>
<dbReference type="RefSeq" id="WP_044347069.1">
    <property type="nucleotide sequence ID" value="NZ_AZAC01000004.1"/>
</dbReference>
<dbReference type="PANTHER" id="PTHR43643:SF3">
    <property type="entry name" value="HISTIDINOL-PHOSPHATE AMINOTRANSFERASE"/>
    <property type="match status" value="1"/>
</dbReference>
<proteinExistence type="inferred from homology"/>
<comment type="cofactor">
    <cofactor evidence="1 9">
        <name>pyridoxal 5'-phosphate</name>
        <dbReference type="ChEBI" id="CHEBI:597326"/>
    </cofactor>
</comment>
<name>A0A0D2JHA9_9BACT</name>
<keyword evidence="5 9" id="KW-0032">Aminotransferase</keyword>
<comment type="pathway">
    <text evidence="2 9">Amino-acid biosynthesis; L-histidine biosynthesis; L-histidine from 5-phospho-alpha-D-ribose 1-diphosphate: step 7/9.</text>
</comment>
<dbReference type="OrthoDB" id="9813612at2"/>
<dbReference type="InterPro" id="IPR005861">
    <property type="entry name" value="HisP_aminotrans"/>
</dbReference>
<evidence type="ECO:0000313" key="11">
    <source>
        <dbReference type="EMBL" id="KIX15126.1"/>
    </source>
</evidence>
<dbReference type="InterPro" id="IPR004839">
    <property type="entry name" value="Aminotransferase_I/II_large"/>
</dbReference>
<keyword evidence="9" id="KW-0028">Amino-acid biosynthesis</keyword>
<keyword evidence="7 9" id="KW-0663">Pyridoxal phosphate</keyword>
<comment type="caution">
    <text evidence="11">The sequence shown here is derived from an EMBL/GenBank/DDBJ whole genome shotgun (WGS) entry which is preliminary data.</text>
</comment>
<dbReference type="UniPathway" id="UPA00031">
    <property type="reaction ID" value="UER00012"/>
</dbReference>
<dbReference type="EC" id="2.6.1.9" evidence="9"/>
<dbReference type="NCBIfam" id="TIGR01141">
    <property type="entry name" value="hisC"/>
    <property type="match status" value="1"/>
</dbReference>
<keyword evidence="6 9" id="KW-0808">Transferase</keyword>
<dbReference type="PANTHER" id="PTHR43643">
    <property type="entry name" value="HISTIDINOL-PHOSPHATE AMINOTRANSFERASE 2"/>
    <property type="match status" value="1"/>
</dbReference>
<dbReference type="GO" id="GO:0030170">
    <property type="term" value="F:pyridoxal phosphate binding"/>
    <property type="evidence" value="ECO:0007669"/>
    <property type="project" value="InterPro"/>
</dbReference>
<dbReference type="InterPro" id="IPR050106">
    <property type="entry name" value="HistidinolP_aminotransfase"/>
</dbReference>
<evidence type="ECO:0000256" key="5">
    <source>
        <dbReference type="ARBA" id="ARBA00022576"/>
    </source>
</evidence>
<protein>
    <recommendedName>
        <fullName evidence="9">Histidinol-phosphate aminotransferase</fullName>
        <ecNumber evidence="9">2.6.1.9</ecNumber>
    </recommendedName>
    <alternativeName>
        <fullName evidence="9">Imidazole acetol-phosphate transaminase</fullName>
    </alternativeName>
</protein>
<dbReference type="Gene3D" id="3.40.640.10">
    <property type="entry name" value="Type I PLP-dependent aspartate aminotransferase-like (Major domain)"/>
    <property type="match status" value="1"/>
</dbReference>
<evidence type="ECO:0000256" key="1">
    <source>
        <dbReference type="ARBA" id="ARBA00001933"/>
    </source>
</evidence>
<gene>
    <name evidence="9" type="primary">hisC</name>
    <name evidence="11" type="ORF">X474_05080</name>
</gene>